<evidence type="ECO:0008006" key="3">
    <source>
        <dbReference type="Google" id="ProtNLM"/>
    </source>
</evidence>
<comment type="caution">
    <text evidence="1">The sequence shown here is derived from an EMBL/GenBank/DDBJ whole genome shotgun (WGS) entry which is preliminary data.</text>
</comment>
<accession>A0ABQ2IBI9</accession>
<evidence type="ECO:0000313" key="2">
    <source>
        <dbReference type="Proteomes" id="UP000623461"/>
    </source>
</evidence>
<evidence type="ECO:0000313" key="1">
    <source>
        <dbReference type="EMBL" id="GGN02667.1"/>
    </source>
</evidence>
<dbReference type="RefSeq" id="WP_030200170.1">
    <property type="nucleotide sequence ID" value="NZ_BMNZ01000006.1"/>
</dbReference>
<keyword evidence="2" id="KW-1185">Reference proteome</keyword>
<sequence length="100" mass="10408">MRYDVDTTALREDVLSIEEVLVKVRGLGIAEGLRPIASALPGGRCGPGLNEVAAAWEARLAATRGDLQELGRGLAVAADTYDAVEQSARLSVHASFGASS</sequence>
<gene>
    <name evidence="1" type="ORF">GCM10009721_32320</name>
</gene>
<name>A0ABQ2IBI9_9MICO</name>
<dbReference type="EMBL" id="BMNZ01000006">
    <property type="protein sequence ID" value="GGN02667.1"/>
    <property type="molecule type" value="Genomic_DNA"/>
</dbReference>
<organism evidence="1 2">
    <name type="scientific">Terrabacter tumescens</name>
    <dbReference type="NCBI Taxonomy" id="60443"/>
    <lineage>
        <taxon>Bacteria</taxon>
        <taxon>Bacillati</taxon>
        <taxon>Actinomycetota</taxon>
        <taxon>Actinomycetes</taxon>
        <taxon>Micrococcales</taxon>
        <taxon>Intrasporangiaceae</taxon>
        <taxon>Terrabacter</taxon>
    </lineage>
</organism>
<reference evidence="2" key="1">
    <citation type="journal article" date="2019" name="Int. J. Syst. Evol. Microbiol.">
        <title>The Global Catalogue of Microorganisms (GCM) 10K type strain sequencing project: providing services to taxonomists for standard genome sequencing and annotation.</title>
        <authorList>
            <consortium name="The Broad Institute Genomics Platform"/>
            <consortium name="The Broad Institute Genome Sequencing Center for Infectious Disease"/>
            <person name="Wu L."/>
            <person name="Ma J."/>
        </authorList>
    </citation>
    <scope>NUCLEOTIDE SEQUENCE [LARGE SCALE GENOMIC DNA]</scope>
    <source>
        <strain evidence="2">JCM 1365</strain>
    </source>
</reference>
<protein>
    <recommendedName>
        <fullName evidence="3">Excreted virulence factor EspC (Type VII ESX diderm)</fullName>
    </recommendedName>
</protein>
<dbReference type="Proteomes" id="UP000623461">
    <property type="component" value="Unassembled WGS sequence"/>
</dbReference>
<proteinExistence type="predicted"/>